<sequence length="702" mass="76013">MSTYGVWTTAYGLPAFAYTLDQERDARAEWDPVLDPPTRRHFAHVGNRRITLVSDNYGLSDLFDEHTGLLWLTRGTGVTRAGGLSTDISGSERVFGPTFAIVRVADDRVALERTVLCPEGEQPWVLIRLRVRNLLDAPVRLELTEEWVTAAARVELITGATATDDPGLELELLGEAESRSGPEPVGGAGARSWPEPVGGSRTRGGRLEVPLELAAGGERVLDFRFGLLDSAPKAASSEPTSPEPASPDAAAFETASFEGSLAALRGRLPRAAAAQAPEAEREIPWHAALLTGAACADGVLGGHTLDQGSCYSFRHGFNGAARDPLQHALPLVYIEPDLALSVLRNTCAWGGPDGDLPYALGPDKRPWTDLFRPSDQNLWALWLAAEYLSATGDEAAFRAPVPYHPIHEAPEVPLHENLRRQFRFLADVVGRGEHGHLRILNADWNDMAISESGVPREVMIAQGESVLNSAMAAWVLPRYATLAGRLGDDSTAAEARKLGEELRDLVAGEWNGRWYRRAYGPGAVVGDDDLWLEVQPWAILCGAAPPERAVELLRTIERTSAAGSPLGARLRWPARDAYGPGGVGTIWYAINMTLVWAAAAHLPELAWDWWRRMTLAAHTAAYPDVWEGTLSGPDAYLAPETGRPGRTWDLAAVGVAMQAYPVANLHSHSQPLLAYLRLLGVEPFQPPRGGARFASPVLEVGP</sequence>
<evidence type="ECO:0000256" key="1">
    <source>
        <dbReference type="ARBA" id="ARBA00022676"/>
    </source>
</evidence>
<dbReference type="Gene3D" id="1.50.10.10">
    <property type="match status" value="1"/>
</dbReference>
<name>A0ABP6YTC7_9ACTN</name>
<organism evidence="5 6">
    <name type="scientific">Nonomuraea rosea</name>
    <dbReference type="NCBI Taxonomy" id="638574"/>
    <lineage>
        <taxon>Bacteria</taxon>
        <taxon>Bacillati</taxon>
        <taxon>Actinomycetota</taxon>
        <taxon>Actinomycetes</taxon>
        <taxon>Streptosporangiales</taxon>
        <taxon>Streptosporangiaceae</taxon>
        <taxon>Nonomuraea</taxon>
    </lineage>
</organism>
<evidence type="ECO:0000259" key="4">
    <source>
        <dbReference type="Pfam" id="PF17167"/>
    </source>
</evidence>
<dbReference type="EMBL" id="BAABDQ010000024">
    <property type="protein sequence ID" value="GAA3588684.1"/>
    <property type="molecule type" value="Genomic_DNA"/>
</dbReference>
<dbReference type="PANTHER" id="PTHR37469:SF2">
    <property type="entry name" value="CELLOBIONIC ACID PHOSPHORYLASE"/>
    <property type="match status" value="1"/>
</dbReference>
<reference evidence="6" key="1">
    <citation type="journal article" date="2019" name="Int. J. Syst. Evol. Microbiol.">
        <title>The Global Catalogue of Microorganisms (GCM) 10K type strain sequencing project: providing services to taxonomists for standard genome sequencing and annotation.</title>
        <authorList>
            <consortium name="The Broad Institute Genomics Platform"/>
            <consortium name="The Broad Institute Genome Sequencing Center for Infectious Disease"/>
            <person name="Wu L."/>
            <person name="Ma J."/>
        </authorList>
    </citation>
    <scope>NUCLEOTIDE SEQUENCE [LARGE SCALE GENOMIC DNA]</scope>
    <source>
        <strain evidence="6">JCM 17326</strain>
    </source>
</reference>
<keyword evidence="1" id="KW-0328">Glycosyltransferase</keyword>
<dbReference type="SUPFAM" id="SSF48208">
    <property type="entry name" value="Six-hairpin glycosidases"/>
    <property type="match status" value="1"/>
</dbReference>
<dbReference type="Proteomes" id="UP001500630">
    <property type="component" value="Unassembled WGS sequence"/>
</dbReference>
<evidence type="ECO:0000313" key="5">
    <source>
        <dbReference type="EMBL" id="GAA3588684.1"/>
    </source>
</evidence>
<keyword evidence="6" id="KW-1185">Reference proteome</keyword>
<accession>A0ABP6YTC7</accession>
<feature type="region of interest" description="Disordered" evidence="3">
    <location>
        <begin position="232"/>
        <end position="251"/>
    </location>
</feature>
<dbReference type="RefSeq" id="WP_345570876.1">
    <property type="nucleotide sequence ID" value="NZ_BAABDQ010000024.1"/>
</dbReference>
<dbReference type="PANTHER" id="PTHR37469">
    <property type="entry name" value="CELLOBIONIC ACID PHOSPHORYLASE-RELATED"/>
    <property type="match status" value="1"/>
</dbReference>
<evidence type="ECO:0000256" key="3">
    <source>
        <dbReference type="SAM" id="MobiDB-lite"/>
    </source>
</evidence>
<feature type="domain" description="Glycosyl hydrolase 94 catalytic" evidence="4">
    <location>
        <begin position="374"/>
        <end position="575"/>
    </location>
</feature>
<dbReference type="InterPro" id="IPR008928">
    <property type="entry name" value="6-hairpin_glycosidase_sf"/>
</dbReference>
<comment type="caution">
    <text evidence="5">The sequence shown here is derived from an EMBL/GenBank/DDBJ whole genome shotgun (WGS) entry which is preliminary data.</text>
</comment>
<keyword evidence="2" id="KW-0808">Transferase</keyword>
<dbReference type="InterPro" id="IPR012341">
    <property type="entry name" value="6hp_glycosidase-like_sf"/>
</dbReference>
<gene>
    <name evidence="5" type="ORF">GCM10022419_083810</name>
</gene>
<dbReference type="InterPro" id="IPR052047">
    <property type="entry name" value="GH94_Enzymes"/>
</dbReference>
<proteinExistence type="predicted"/>
<evidence type="ECO:0000313" key="6">
    <source>
        <dbReference type="Proteomes" id="UP001500630"/>
    </source>
</evidence>
<dbReference type="Pfam" id="PF17167">
    <property type="entry name" value="Glyco_hydro_94"/>
    <property type="match status" value="1"/>
</dbReference>
<protein>
    <recommendedName>
        <fullName evidence="4">Glycosyl hydrolase 94 catalytic domain-containing protein</fullName>
    </recommendedName>
</protein>
<dbReference type="InterPro" id="IPR033432">
    <property type="entry name" value="GH94_catalytic"/>
</dbReference>
<feature type="region of interest" description="Disordered" evidence="3">
    <location>
        <begin position="175"/>
        <end position="204"/>
    </location>
</feature>
<evidence type="ECO:0000256" key="2">
    <source>
        <dbReference type="ARBA" id="ARBA00022679"/>
    </source>
</evidence>